<dbReference type="Gene3D" id="3.30.70.1070">
    <property type="entry name" value="Sporulation related repeat"/>
    <property type="match status" value="1"/>
</dbReference>
<dbReference type="PROSITE" id="PS51724">
    <property type="entry name" value="SPOR"/>
    <property type="match status" value="1"/>
</dbReference>
<dbReference type="InterPro" id="IPR002508">
    <property type="entry name" value="MurNAc-LAA_cat"/>
</dbReference>
<evidence type="ECO:0000259" key="2">
    <source>
        <dbReference type="PROSITE" id="PS51724"/>
    </source>
</evidence>
<dbReference type="PANTHER" id="PTHR30404:SF0">
    <property type="entry name" value="N-ACETYLMURAMOYL-L-ALANINE AMIDASE AMIC"/>
    <property type="match status" value="1"/>
</dbReference>
<dbReference type="InterPro" id="IPR036680">
    <property type="entry name" value="SPOR-like_sf"/>
</dbReference>
<dbReference type="Gene3D" id="3.40.630.40">
    <property type="entry name" value="Zn-dependent exopeptidases"/>
    <property type="match status" value="1"/>
</dbReference>
<sequence length="254" mass="27013">MVKIFIDPGHGGTDPGATGNGLQEKALTLQIALALRTILTNEYEDVSLRMSRTSDQFVSLDDRADAANSWGADYFLSIHINAGGGTGFESYVYPGVGSPTTTYQSHIHGEVLKAADFADRGKKSANFLVLRETAMPALLTENGFIDTAADANKLKTASFIQSLARGHANGLAQAFNLKKKPSDSLYKVQIGAFKVKANADSLASSAKAKGFNAIVLLKDSLYKVQIGAFSSQNNADALVTKAKNAGFDAFIVQE</sequence>
<dbReference type="SUPFAM" id="SSF110997">
    <property type="entry name" value="Sporulation related repeat"/>
    <property type="match status" value="1"/>
</dbReference>
<dbReference type="InterPro" id="IPR050695">
    <property type="entry name" value="N-acetylmuramoyl_amidase_3"/>
</dbReference>
<dbReference type="RefSeq" id="WP_003328809.1">
    <property type="nucleotide sequence ID" value="NC_014639.1"/>
</dbReference>
<evidence type="ECO:0000313" key="4">
    <source>
        <dbReference type="Proteomes" id="UP000006867"/>
    </source>
</evidence>
<organism evidence="3 4">
    <name type="scientific">Bacillus atrophaeus (strain 1942)</name>
    <dbReference type="NCBI Taxonomy" id="720555"/>
    <lineage>
        <taxon>Bacteria</taxon>
        <taxon>Bacillati</taxon>
        <taxon>Bacillota</taxon>
        <taxon>Bacilli</taxon>
        <taxon>Bacillales</taxon>
        <taxon>Bacillaceae</taxon>
        <taxon>Bacillus</taxon>
    </lineage>
</organism>
<reference evidence="3 4" key="1">
    <citation type="journal article" date="2011" name="Front. Microbiol.">
        <title>Genomic signatures of strain selection and enhancement in Bacillus atrophaeus var. globigii, a historical biowarfare simulant.</title>
        <authorList>
            <person name="Gibbons H.S."/>
            <person name="Broomall S.M."/>
            <person name="McNew L.A."/>
            <person name="Daligault H."/>
            <person name="Chapman C."/>
            <person name="Bruce D."/>
            <person name="Karavis M."/>
            <person name="Krepps M."/>
            <person name="McGregor P.A."/>
            <person name="Hong C."/>
            <person name="Park K.H."/>
            <person name="Akmal A."/>
            <person name="Feldman A."/>
            <person name="Lin J.S."/>
            <person name="Chang W.E."/>
            <person name="Higgs B.W."/>
            <person name="Demirev P."/>
            <person name="Lindquist J."/>
            <person name="Liem A."/>
            <person name="Fochler E."/>
            <person name="Read T.D."/>
            <person name="Tapia R."/>
            <person name="Johnson S."/>
            <person name="Bishop-Lilly K.A."/>
            <person name="Detter C."/>
            <person name="Han C."/>
            <person name="Sozhamannan S."/>
            <person name="Rosenzweig C.N."/>
            <person name="Skowronski E.W."/>
        </authorList>
    </citation>
    <scope>NUCLEOTIDE SEQUENCE [LARGE SCALE GENOMIC DNA]</scope>
    <source>
        <strain evidence="3 4">1942</strain>
    </source>
</reference>
<dbReference type="SUPFAM" id="SSF53187">
    <property type="entry name" value="Zn-dependent exopeptidases"/>
    <property type="match status" value="1"/>
</dbReference>
<proteinExistence type="predicted"/>
<dbReference type="PANTHER" id="PTHR30404">
    <property type="entry name" value="N-ACETYLMURAMOYL-L-ALANINE AMIDASE"/>
    <property type="match status" value="1"/>
</dbReference>
<feature type="domain" description="SPOR" evidence="2">
    <location>
        <begin position="180"/>
        <end position="254"/>
    </location>
</feature>
<gene>
    <name evidence="3" type="ordered locus">BATR1942_06515</name>
</gene>
<dbReference type="EMBL" id="CP002207">
    <property type="protein sequence ID" value="ADP32257.1"/>
    <property type="molecule type" value="Genomic_DNA"/>
</dbReference>
<dbReference type="Proteomes" id="UP000006867">
    <property type="component" value="Chromosome"/>
</dbReference>
<accession>A0ABM5LWM4</accession>
<dbReference type="CDD" id="cd02696">
    <property type="entry name" value="MurNAc-LAA"/>
    <property type="match status" value="1"/>
</dbReference>
<evidence type="ECO:0000313" key="3">
    <source>
        <dbReference type="EMBL" id="ADP32257.1"/>
    </source>
</evidence>
<keyword evidence="4" id="KW-1185">Reference proteome</keyword>
<dbReference type="InterPro" id="IPR007730">
    <property type="entry name" value="SPOR-like_dom"/>
</dbReference>
<dbReference type="Pfam" id="PF01520">
    <property type="entry name" value="Amidase_3"/>
    <property type="match status" value="1"/>
</dbReference>
<keyword evidence="1" id="KW-0378">Hydrolase</keyword>
<evidence type="ECO:0000256" key="1">
    <source>
        <dbReference type="ARBA" id="ARBA00022801"/>
    </source>
</evidence>
<dbReference type="Pfam" id="PF05036">
    <property type="entry name" value="SPOR"/>
    <property type="match status" value="1"/>
</dbReference>
<dbReference type="SMART" id="SM00646">
    <property type="entry name" value="Ami_3"/>
    <property type="match status" value="1"/>
</dbReference>
<name>A0ABM5LWM4_BACA1</name>
<protein>
    <submittedName>
        <fullName evidence="3">N-acetylmuramoyl-L-alanine amidase</fullName>
    </submittedName>
</protein>